<dbReference type="SUPFAM" id="SSF81383">
    <property type="entry name" value="F-box domain"/>
    <property type="match status" value="1"/>
</dbReference>
<evidence type="ECO:0000313" key="2">
    <source>
        <dbReference type="EMBL" id="GJN17781.1"/>
    </source>
</evidence>
<sequence>MALDSGRRALPRDCLSDLPDAILVSVLSLLRLDEAARCTILASRWRRLFTSTLLDFNTYMPDRRDVVEAVNSILAAHPTAPIRSFRTSGSFQDGWIEDLARRGVQQLSLGFGLDFWWNDDERLRIPASLFACTSLTHLSARSCIFPDASMTAAGAPHLACLTEVNLFDVTICDESLNSLISQCKALERLEMMGISNCGRVRVRSPSLKFLNCDGYIDELFIEHAPNLEWLHGRYMYMKGRLDEGVYLKVEHAPKLEFIGYISMSLHAIKIGESILSEERICVKTLMPSMKMLAVNVCYTRKGYINWIIQLLKIFPCLETLHIRWMLKFIWCFLQSDAWSCIQAAAQESWDVLTCIPCVDNHLQKVIFEVYRGHEWQREMAKFLHGRSMFLKAMEFHCMEETSAPGDRPFKVPSEEWVREQKELLGLDSRASKDARFLFFKHQLACNHLDFAHNNERHNKGQYDNDLFDV</sequence>
<dbReference type="PANTHER" id="PTHR32141:SF96">
    <property type="entry name" value="OS01G0730100 PROTEIN"/>
    <property type="match status" value="1"/>
</dbReference>
<accession>A0AAV5E5F3</accession>
<organism evidence="2 3">
    <name type="scientific">Eleusine coracana subsp. coracana</name>
    <dbReference type="NCBI Taxonomy" id="191504"/>
    <lineage>
        <taxon>Eukaryota</taxon>
        <taxon>Viridiplantae</taxon>
        <taxon>Streptophyta</taxon>
        <taxon>Embryophyta</taxon>
        <taxon>Tracheophyta</taxon>
        <taxon>Spermatophyta</taxon>
        <taxon>Magnoliopsida</taxon>
        <taxon>Liliopsida</taxon>
        <taxon>Poales</taxon>
        <taxon>Poaceae</taxon>
        <taxon>PACMAD clade</taxon>
        <taxon>Chloridoideae</taxon>
        <taxon>Cynodonteae</taxon>
        <taxon>Eleusininae</taxon>
        <taxon>Eleusine</taxon>
    </lineage>
</organism>
<feature type="domain" description="F-box/LRR-repeat protein 15/At3g58940/PEG3-like LRR" evidence="1">
    <location>
        <begin position="93"/>
        <end position="322"/>
    </location>
</feature>
<protein>
    <recommendedName>
        <fullName evidence="1">F-box/LRR-repeat protein 15/At3g58940/PEG3-like LRR domain-containing protein</fullName>
    </recommendedName>
</protein>
<comment type="caution">
    <text evidence="2">The sequence shown here is derived from an EMBL/GenBank/DDBJ whole genome shotgun (WGS) entry which is preliminary data.</text>
</comment>
<dbReference type="EMBL" id="BQKI01000073">
    <property type="protein sequence ID" value="GJN17781.1"/>
    <property type="molecule type" value="Genomic_DNA"/>
</dbReference>
<dbReference type="InterPro" id="IPR055302">
    <property type="entry name" value="F-box_dom-containing"/>
</dbReference>
<reference evidence="2" key="2">
    <citation type="submission" date="2021-12" db="EMBL/GenBank/DDBJ databases">
        <title>Resequencing data analysis of finger millet.</title>
        <authorList>
            <person name="Hatakeyama M."/>
            <person name="Aluri S."/>
            <person name="Balachadran M.T."/>
            <person name="Sivarajan S.R."/>
            <person name="Poveda L."/>
            <person name="Shimizu-Inatsugi R."/>
            <person name="Schlapbach R."/>
            <person name="Sreeman S.M."/>
            <person name="Shimizu K.K."/>
        </authorList>
    </citation>
    <scope>NUCLEOTIDE SEQUENCE</scope>
</reference>
<evidence type="ECO:0000313" key="3">
    <source>
        <dbReference type="Proteomes" id="UP001054889"/>
    </source>
</evidence>
<reference evidence="2" key="1">
    <citation type="journal article" date="2018" name="DNA Res.">
        <title>Multiple hybrid de novo genome assembly of finger millet, an orphan allotetraploid crop.</title>
        <authorList>
            <person name="Hatakeyama M."/>
            <person name="Aluri S."/>
            <person name="Balachadran M.T."/>
            <person name="Sivarajan S.R."/>
            <person name="Patrignani A."/>
            <person name="Gruter S."/>
            <person name="Poveda L."/>
            <person name="Shimizu-Inatsugi R."/>
            <person name="Baeten J."/>
            <person name="Francoijs K.J."/>
            <person name="Nataraja K.N."/>
            <person name="Reddy Y.A.N."/>
            <person name="Phadnis S."/>
            <person name="Ravikumar R.L."/>
            <person name="Schlapbach R."/>
            <person name="Sreeman S.M."/>
            <person name="Shimizu K.K."/>
        </authorList>
    </citation>
    <scope>NUCLEOTIDE SEQUENCE</scope>
</reference>
<dbReference type="PANTHER" id="PTHR32141">
    <property type="match status" value="1"/>
</dbReference>
<dbReference type="InterPro" id="IPR036047">
    <property type="entry name" value="F-box-like_dom_sf"/>
</dbReference>
<keyword evidence="3" id="KW-1185">Reference proteome</keyword>
<name>A0AAV5E5F3_ELECO</name>
<dbReference type="InterPro" id="IPR032675">
    <property type="entry name" value="LRR_dom_sf"/>
</dbReference>
<dbReference type="Pfam" id="PF24758">
    <property type="entry name" value="LRR_At5g56370"/>
    <property type="match status" value="1"/>
</dbReference>
<dbReference type="SUPFAM" id="SSF52047">
    <property type="entry name" value="RNI-like"/>
    <property type="match status" value="1"/>
</dbReference>
<dbReference type="Proteomes" id="UP001054889">
    <property type="component" value="Unassembled WGS sequence"/>
</dbReference>
<dbReference type="AlphaFoldDB" id="A0AAV5E5F3"/>
<proteinExistence type="predicted"/>
<evidence type="ECO:0000259" key="1">
    <source>
        <dbReference type="Pfam" id="PF24758"/>
    </source>
</evidence>
<dbReference type="Gene3D" id="3.80.10.10">
    <property type="entry name" value="Ribonuclease Inhibitor"/>
    <property type="match status" value="1"/>
</dbReference>
<gene>
    <name evidence="2" type="primary">gb04879</name>
    <name evidence="2" type="ORF">PR202_gb04879</name>
</gene>
<dbReference type="InterPro" id="IPR055411">
    <property type="entry name" value="LRR_FXL15/At3g58940/PEG3-like"/>
</dbReference>